<dbReference type="RefSeq" id="XP_025418160.1">
    <property type="nucleotide sequence ID" value="XM_025562375.1"/>
</dbReference>
<sequence length="202" mass="22409">MAAFNVLIITVVCLLALFGPTSISSDKGSSDPSNLGSGKKHLGGKGPIEGNPTLKFFYCYSCGYQKAFDHYSSILSEKYPELHIIGANYDPSMIHLIIAKILSVLKMLIIIAIISGVNFFDYIGKQQPDWWGWCTSNKIYACLVVFFGSNMLEGMLISTGAFELLFNDIPVWSKLETGRIPQPAELFQIIDNYLLFDSPYPS</sequence>
<organism evidence="6">
    <name type="scientific">Sipha flava</name>
    <name type="common">yellow sugarcane aphid</name>
    <dbReference type="NCBI Taxonomy" id="143950"/>
    <lineage>
        <taxon>Eukaryota</taxon>
        <taxon>Metazoa</taxon>
        <taxon>Ecdysozoa</taxon>
        <taxon>Arthropoda</taxon>
        <taxon>Hexapoda</taxon>
        <taxon>Insecta</taxon>
        <taxon>Pterygota</taxon>
        <taxon>Neoptera</taxon>
        <taxon>Paraneoptera</taxon>
        <taxon>Hemiptera</taxon>
        <taxon>Sternorrhyncha</taxon>
        <taxon>Aphidomorpha</taxon>
        <taxon>Aphidoidea</taxon>
        <taxon>Aphididae</taxon>
        <taxon>Sipha</taxon>
    </lineage>
</organism>
<evidence type="ECO:0000313" key="6">
    <source>
        <dbReference type="EMBL" id="MBY81060.1"/>
    </source>
</evidence>
<dbReference type="Proteomes" id="UP000694846">
    <property type="component" value="Unplaced"/>
</dbReference>
<dbReference type="Gene3D" id="3.40.30.10">
    <property type="entry name" value="Glutaredoxin"/>
    <property type="match status" value="1"/>
</dbReference>
<keyword evidence="2" id="KW-0676">Redox-active center</keyword>
<protein>
    <submittedName>
        <fullName evidence="6">SelT-like protein</fullName>
    </submittedName>
    <submittedName>
        <fullName evidence="8 9">Thioredoxin reductase-like selenoprotein T homolog CG3887</fullName>
    </submittedName>
</protein>
<dbReference type="PANTHER" id="PTHR13544">
    <property type="entry name" value="SELENOPROTEIN T"/>
    <property type="match status" value="1"/>
</dbReference>
<evidence type="ECO:0000313" key="7">
    <source>
        <dbReference type="Proteomes" id="UP000694846"/>
    </source>
</evidence>
<feature type="transmembrane region" description="Helical" evidence="4">
    <location>
        <begin position="140"/>
        <end position="162"/>
    </location>
</feature>
<evidence type="ECO:0000256" key="4">
    <source>
        <dbReference type="SAM" id="Phobius"/>
    </source>
</evidence>
<dbReference type="GO" id="GO:0045454">
    <property type="term" value="P:cell redox homeostasis"/>
    <property type="evidence" value="ECO:0007669"/>
    <property type="project" value="TreeGrafter"/>
</dbReference>
<reference evidence="6" key="1">
    <citation type="submission" date="2018-04" db="EMBL/GenBank/DDBJ databases">
        <title>Transcriptome assembly of Sipha flava.</title>
        <authorList>
            <person name="Scully E.D."/>
            <person name="Geib S.M."/>
            <person name="Palmer N.A."/>
            <person name="Koch K."/>
            <person name="Bradshaw J."/>
            <person name="Heng-Moss T."/>
            <person name="Sarath G."/>
        </authorList>
    </citation>
    <scope>NUCLEOTIDE SEQUENCE</scope>
</reference>
<dbReference type="SUPFAM" id="SSF52833">
    <property type="entry name" value="Thioredoxin-like"/>
    <property type="match status" value="1"/>
</dbReference>
<dbReference type="GO" id="GO:0005789">
    <property type="term" value="C:endoplasmic reticulum membrane"/>
    <property type="evidence" value="ECO:0007669"/>
    <property type="project" value="TreeGrafter"/>
</dbReference>
<dbReference type="InterPro" id="IPR011893">
    <property type="entry name" value="Selenoprotein_Rdx-typ"/>
</dbReference>
<dbReference type="GO" id="GO:0004791">
    <property type="term" value="F:thioredoxin-disulfide reductase (NADPH) activity"/>
    <property type="evidence" value="ECO:0007669"/>
    <property type="project" value="TreeGrafter"/>
</dbReference>
<dbReference type="InterPro" id="IPR019389">
    <property type="entry name" value="Selenoprotein_T"/>
</dbReference>
<dbReference type="OrthoDB" id="60822at2759"/>
<dbReference type="InterPro" id="IPR036249">
    <property type="entry name" value="Thioredoxin-like_sf"/>
</dbReference>
<evidence type="ECO:0000313" key="8">
    <source>
        <dbReference type="RefSeq" id="XP_025418160.1"/>
    </source>
</evidence>
<keyword evidence="4" id="KW-1133">Transmembrane helix</keyword>
<feature type="signal peptide" evidence="5">
    <location>
        <begin position="1"/>
        <end position="23"/>
    </location>
</feature>
<feature type="transmembrane region" description="Helical" evidence="4">
    <location>
        <begin position="97"/>
        <end position="120"/>
    </location>
</feature>
<dbReference type="CTD" id="33725"/>
<keyword evidence="1 5" id="KW-0732">Signal</keyword>
<proteinExistence type="predicted"/>
<dbReference type="GeneID" id="112688938"/>
<dbReference type="RefSeq" id="XP_025418161.1">
    <property type="nucleotide sequence ID" value="XM_025562376.1"/>
</dbReference>
<accession>A0A2S2QU58</accession>
<feature type="region of interest" description="Disordered" evidence="3">
    <location>
        <begin position="24"/>
        <end position="43"/>
    </location>
</feature>
<feature type="compositionally biased region" description="Low complexity" evidence="3">
    <location>
        <begin position="24"/>
        <end position="37"/>
    </location>
</feature>
<dbReference type="Pfam" id="PF10262">
    <property type="entry name" value="Rdx"/>
    <property type="match status" value="1"/>
</dbReference>
<evidence type="ECO:0000256" key="2">
    <source>
        <dbReference type="ARBA" id="ARBA00023284"/>
    </source>
</evidence>
<evidence type="ECO:0000256" key="5">
    <source>
        <dbReference type="SAM" id="SignalP"/>
    </source>
</evidence>
<dbReference type="EMBL" id="GGMS01011857">
    <property type="protein sequence ID" value="MBY81060.1"/>
    <property type="molecule type" value="Transcribed_RNA"/>
</dbReference>
<keyword evidence="4" id="KW-0812">Transmembrane</keyword>
<name>A0A2S2QU58_9HEMI</name>
<reference evidence="8 9" key="2">
    <citation type="submission" date="2025-04" db="UniProtKB">
        <authorList>
            <consortium name="RefSeq"/>
        </authorList>
    </citation>
    <scope>IDENTIFICATION</scope>
    <source>
        <tissue evidence="8 9">Whole body</tissue>
    </source>
</reference>
<gene>
    <name evidence="8 9" type="primary">LOC112688938</name>
    <name evidence="6" type="ORF">g.57734</name>
</gene>
<dbReference type="AlphaFoldDB" id="A0A2S2QU58"/>
<feature type="chain" id="PRO_5044579271" evidence="5">
    <location>
        <begin position="24"/>
        <end position="202"/>
    </location>
</feature>
<evidence type="ECO:0000256" key="1">
    <source>
        <dbReference type="ARBA" id="ARBA00022729"/>
    </source>
</evidence>
<dbReference type="NCBIfam" id="TIGR02174">
    <property type="entry name" value="CXXU_selWTH"/>
    <property type="match status" value="1"/>
</dbReference>
<dbReference type="PANTHER" id="PTHR13544:SF0">
    <property type="entry name" value="THIOREDOXIN REDUCTASE-LIKE SELENOPROTEIN T"/>
    <property type="match status" value="1"/>
</dbReference>
<evidence type="ECO:0000313" key="9">
    <source>
        <dbReference type="RefSeq" id="XP_025418161.1"/>
    </source>
</evidence>
<evidence type="ECO:0000256" key="3">
    <source>
        <dbReference type="SAM" id="MobiDB-lite"/>
    </source>
</evidence>
<keyword evidence="7" id="KW-1185">Reference proteome</keyword>
<keyword evidence="4" id="KW-0472">Membrane</keyword>